<keyword evidence="1" id="KW-0808">Transferase</keyword>
<accession>A0A081BJ90</accession>
<gene>
    <name evidence="1" type="ORF">LOSG293_190150</name>
</gene>
<organism evidence="1 2">
    <name type="scientific">Secundilactobacillus oryzae JCM 18671</name>
    <dbReference type="NCBI Taxonomy" id="1291743"/>
    <lineage>
        <taxon>Bacteria</taxon>
        <taxon>Bacillati</taxon>
        <taxon>Bacillota</taxon>
        <taxon>Bacilli</taxon>
        <taxon>Lactobacillales</taxon>
        <taxon>Lactobacillaceae</taxon>
        <taxon>Secundilactobacillus</taxon>
    </lineage>
</organism>
<dbReference type="STRING" id="1291743.LOSG293_190150"/>
<reference evidence="1" key="1">
    <citation type="journal article" date="2014" name="Genome Announc.">
        <title>Draft Genome Sequence of Lactobacillus oryzae Strain SG293T.</title>
        <authorList>
            <person name="Tanizawa Y."/>
            <person name="Fujisawa T."/>
            <person name="Mochizuki T."/>
            <person name="Kaminuma E."/>
            <person name="Nakamura Y."/>
            <person name="Tohno M."/>
        </authorList>
    </citation>
    <scope>NUCLEOTIDE SEQUENCE [LARGE SCALE GENOMIC DNA]</scope>
    <source>
        <strain evidence="1">SG293</strain>
    </source>
</reference>
<proteinExistence type="predicted"/>
<dbReference type="SUPFAM" id="SSF55594">
    <property type="entry name" value="HPr-like"/>
    <property type="match status" value="1"/>
</dbReference>
<sequence length="89" mass="10058">MRVIGVKILPTTKIPEDAANRMQDLTRGYQASIQIRVHRQFLDVTSETDLAQLANYPGEQLEIMADGSHDEQKLLSVVHDELIGYKACY</sequence>
<dbReference type="eggNOG" id="ENOG5030BKN">
    <property type="taxonomic scope" value="Bacteria"/>
</dbReference>
<protein>
    <submittedName>
        <fullName evidence="1">Phosphotransferase System HPr-Related protein</fullName>
    </submittedName>
</protein>
<dbReference type="PROSITE" id="PS50096">
    <property type="entry name" value="IQ"/>
    <property type="match status" value="1"/>
</dbReference>
<name>A0A081BJ90_9LACO</name>
<dbReference type="AlphaFoldDB" id="A0A081BJ90"/>
<dbReference type="RefSeq" id="WP_034528234.1">
    <property type="nucleotide sequence ID" value="NZ_BBAZ01000018.1"/>
</dbReference>
<keyword evidence="2" id="KW-1185">Reference proteome</keyword>
<evidence type="ECO:0000313" key="1">
    <source>
        <dbReference type="EMBL" id="GAK48108.1"/>
    </source>
</evidence>
<dbReference type="InterPro" id="IPR035895">
    <property type="entry name" value="HPr-like_sf"/>
</dbReference>
<dbReference type="Proteomes" id="UP000028700">
    <property type="component" value="Unassembled WGS sequence"/>
</dbReference>
<dbReference type="EMBL" id="BBJM01000019">
    <property type="protein sequence ID" value="GAK48108.1"/>
    <property type="molecule type" value="Genomic_DNA"/>
</dbReference>
<dbReference type="GO" id="GO:0016740">
    <property type="term" value="F:transferase activity"/>
    <property type="evidence" value="ECO:0007669"/>
    <property type="project" value="UniProtKB-KW"/>
</dbReference>
<evidence type="ECO:0000313" key="2">
    <source>
        <dbReference type="Proteomes" id="UP000028700"/>
    </source>
</evidence>
<comment type="caution">
    <text evidence="1">The sequence shown here is derived from an EMBL/GenBank/DDBJ whole genome shotgun (WGS) entry which is preliminary data.</text>
</comment>